<dbReference type="Proteomes" id="UP000256373">
    <property type="component" value="Unassembled WGS sequence"/>
</dbReference>
<comment type="caution">
    <text evidence="2">The sequence shown here is derived from an EMBL/GenBank/DDBJ whole genome shotgun (WGS) entry which is preliminary data.</text>
</comment>
<dbReference type="EMBL" id="QNUL01000040">
    <property type="protein sequence ID" value="REA56353.1"/>
    <property type="molecule type" value="Genomic_DNA"/>
</dbReference>
<feature type="signal peptide" evidence="1">
    <location>
        <begin position="1"/>
        <end position="20"/>
    </location>
</feature>
<dbReference type="RefSeq" id="WP_115834087.1">
    <property type="nucleotide sequence ID" value="NZ_QNUL01000040.1"/>
</dbReference>
<evidence type="ECO:0000313" key="3">
    <source>
        <dbReference type="Proteomes" id="UP000256373"/>
    </source>
</evidence>
<feature type="chain" id="PRO_5017712882" description="Transporter" evidence="1">
    <location>
        <begin position="21"/>
        <end position="304"/>
    </location>
</feature>
<protein>
    <recommendedName>
        <fullName evidence="4">Transporter</fullName>
    </recommendedName>
</protein>
<keyword evidence="1" id="KW-0732">Signal</keyword>
<accession>A0A3D8Y328</accession>
<dbReference type="AlphaFoldDB" id="A0A3D8Y328"/>
<evidence type="ECO:0008006" key="4">
    <source>
        <dbReference type="Google" id="ProtNLM"/>
    </source>
</evidence>
<reference evidence="2 3" key="1">
    <citation type="submission" date="2018-07" db="EMBL/GenBank/DDBJ databases">
        <title>Dyadobacter roseus sp. nov., isolated from rose rhizosphere soil.</title>
        <authorList>
            <person name="Chen L."/>
        </authorList>
    </citation>
    <scope>NUCLEOTIDE SEQUENCE [LARGE SCALE GENOMIC DNA]</scope>
    <source>
        <strain evidence="2 3">RS19</strain>
    </source>
</reference>
<keyword evidence="3" id="KW-1185">Reference proteome</keyword>
<sequence>MKFKYIILVLLLAAADFSYACDICGCANSGAYFGLLPQSNKSLIGVRYQRLNFVTHPDSKVLRTEENFNVAELYARFFPIKRVQVMAFLPYRTDQQVTSADVKKQNGFGDATILANYNVLNTLMDKENSGAFTHTLMVGGGVKLPTGKFKFDENNPLQVANANFQLGTGSTDFILNAFYTINKGDWGLATNVSRKFNTTNSEDYKFGNQLFGTIDLYKSFRIGKGEVSLTPSVGIYAENAEHGTQHGQVLDLTGGRLLNGSAGVTLFTNRWTLGVNGQTPLAQSSSSGHVGVKNRLLVQLGILF</sequence>
<proteinExistence type="predicted"/>
<gene>
    <name evidence="2" type="ORF">DSL64_27040</name>
</gene>
<evidence type="ECO:0000256" key="1">
    <source>
        <dbReference type="SAM" id="SignalP"/>
    </source>
</evidence>
<dbReference type="OrthoDB" id="1405967at2"/>
<organism evidence="2 3">
    <name type="scientific">Dyadobacter luteus</name>
    <dbReference type="NCBI Taxonomy" id="2259619"/>
    <lineage>
        <taxon>Bacteria</taxon>
        <taxon>Pseudomonadati</taxon>
        <taxon>Bacteroidota</taxon>
        <taxon>Cytophagia</taxon>
        <taxon>Cytophagales</taxon>
        <taxon>Spirosomataceae</taxon>
        <taxon>Dyadobacter</taxon>
    </lineage>
</organism>
<evidence type="ECO:0000313" key="2">
    <source>
        <dbReference type="EMBL" id="REA56353.1"/>
    </source>
</evidence>
<name>A0A3D8Y328_9BACT</name>